<dbReference type="InterPro" id="IPR011059">
    <property type="entry name" value="Metal-dep_hydrolase_composite"/>
</dbReference>
<protein>
    <recommendedName>
        <fullName evidence="1">Amidohydrolase-related domain-containing protein</fullName>
    </recommendedName>
</protein>
<dbReference type="InterPro" id="IPR032466">
    <property type="entry name" value="Metal_Hydrolase"/>
</dbReference>
<dbReference type="Proteomes" id="UP001172673">
    <property type="component" value="Unassembled WGS sequence"/>
</dbReference>
<gene>
    <name evidence="2" type="ORF">H2200_005135</name>
</gene>
<sequence>MSGETIIHSVLLFDGESIHPNATVTFDRDTGKVTSVRTEPTGDVAHPPSATVIDGRGHTLLPGLIESHIHVHQMHMPPGVTAPDPIQSPLKCGITTVCDMHCDPAVVKNLRARIADDIAEARKTGGTVNLSDLKSSLYAATIAGGWPKSIVLSHNPSEELKAFVDTWPSLTVENAKDFVQQHKAEGANYIKLMQENHCALILPTNSIPVATLELQTAVVNAAHQHGLRAAGHAFSVDMTEIVLKSGADGLTHTFFDQAPPQSTIDHYKEHNAFVIPTLGLIASVTKEHQDYRDTFADIAAAKGLLDEFSVKTLRETVGAASPEARFEYAIDSVRKLKAQGIDVLAGTDSAVGLQGLGLGPGLWLELQLYVDKCGFSATDALRSATSVQARRLDFVDRGLVAEGKRADLLLVKGNVTEDSSCLWKGDGVVGVWKEGIKAS</sequence>
<keyword evidence="3" id="KW-1185">Reference proteome</keyword>
<dbReference type="Gene3D" id="3.40.50.10910">
    <property type="entry name" value="Amidohydrolase"/>
    <property type="match status" value="1"/>
</dbReference>
<dbReference type="SUPFAM" id="SSF51556">
    <property type="entry name" value="Metallo-dependent hydrolases"/>
    <property type="match status" value="1"/>
</dbReference>
<dbReference type="AlphaFoldDB" id="A0AA38XBE4"/>
<reference evidence="2" key="1">
    <citation type="submission" date="2022-10" db="EMBL/GenBank/DDBJ databases">
        <title>Culturing micro-colonial fungi from biological soil crusts in the Mojave desert and describing Neophaeococcomyces mojavensis, and introducing the new genera and species Taxawa tesnikishii.</title>
        <authorList>
            <person name="Kurbessoian T."/>
            <person name="Stajich J.E."/>
        </authorList>
    </citation>
    <scope>NUCLEOTIDE SEQUENCE</scope>
    <source>
        <strain evidence="2">TK_41</strain>
    </source>
</reference>
<dbReference type="InterPro" id="IPR006680">
    <property type="entry name" value="Amidohydro-rel"/>
</dbReference>
<dbReference type="PANTHER" id="PTHR43135:SF3">
    <property type="entry name" value="ALPHA-D-RIBOSE 1-METHYLPHOSPHONATE 5-TRIPHOSPHATE DIPHOSPHATASE"/>
    <property type="match status" value="1"/>
</dbReference>
<comment type="caution">
    <text evidence="2">The sequence shown here is derived from an EMBL/GenBank/DDBJ whole genome shotgun (WGS) entry which is preliminary data.</text>
</comment>
<evidence type="ECO:0000313" key="3">
    <source>
        <dbReference type="Proteomes" id="UP001172673"/>
    </source>
</evidence>
<proteinExistence type="predicted"/>
<evidence type="ECO:0000313" key="2">
    <source>
        <dbReference type="EMBL" id="KAJ9610358.1"/>
    </source>
</evidence>
<feature type="domain" description="Amidohydrolase-related" evidence="1">
    <location>
        <begin position="59"/>
        <end position="435"/>
    </location>
</feature>
<dbReference type="Gene3D" id="3.30.110.90">
    <property type="entry name" value="Amidohydrolase"/>
    <property type="match status" value="1"/>
</dbReference>
<dbReference type="EMBL" id="JAPDRK010000007">
    <property type="protein sequence ID" value="KAJ9610358.1"/>
    <property type="molecule type" value="Genomic_DNA"/>
</dbReference>
<name>A0AA38XBE4_9EURO</name>
<dbReference type="SUPFAM" id="SSF51338">
    <property type="entry name" value="Composite domain of metallo-dependent hydrolases"/>
    <property type="match status" value="1"/>
</dbReference>
<accession>A0AA38XBE4</accession>
<dbReference type="PANTHER" id="PTHR43135">
    <property type="entry name" value="ALPHA-D-RIBOSE 1-METHYLPHOSPHONATE 5-TRIPHOSPHATE DIPHOSPHATASE"/>
    <property type="match status" value="1"/>
</dbReference>
<dbReference type="GO" id="GO:0016810">
    <property type="term" value="F:hydrolase activity, acting on carbon-nitrogen (but not peptide) bonds"/>
    <property type="evidence" value="ECO:0007669"/>
    <property type="project" value="InterPro"/>
</dbReference>
<dbReference type="Pfam" id="PF01979">
    <property type="entry name" value="Amidohydro_1"/>
    <property type="match status" value="1"/>
</dbReference>
<dbReference type="Gene3D" id="1.20.58.520">
    <property type="entry name" value="Amidohydrolase"/>
    <property type="match status" value="1"/>
</dbReference>
<evidence type="ECO:0000259" key="1">
    <source>
        <dbReference type="Pfam" id="PF01979"/>
    </source>
</evidence>
<dbReference type="InterPro" id="IPR051781">
    <property type="entry name" value="Metallo-dep_Hydrolase"/>
</dbReference>
<organism evidence="2 3">
    <name type="scientific">Cladophialophora chaetospira</name>
    <dbReference type="NCBI Taxonomy" id="386627"/>
    <lineage>
        <taxon>Eukaryota</taxon>
        <taxon>Fungi</taxon>
        <taxon>Dikarya</taxon>
        <taxon>Ascomycota</taxon>
        <taxon>Pezizomycotina</taxon>
        <taxon>Eurotiomycetes</taxon>
        <taxon>Chaetothyriomycetidae</taxon>
        <taxon>Chaetothyriales</taxon>
        <taxon>Herpotrichiellaceae</taxon>
        <taxon>Cladophialophora</taxon>
    </lineage>
</organism>
<dbReference type="Gene3D" id="2.30.40.10">
    <property type="entry name" value="Urease, subunit C, domain 1"/>
    <property type="match status" value="1"/>
</dbReference>